<comment type="caution">
    <text evidence="2">The sequence shown here is derived from an EMBL/GenBank/DDBJ whole genome shotgun (WGS) entry which is preliminary data.</text>
</comment>
<dbReference type="EMBL" id="JARKNE010000011">
    <property type="protein sequence ID" value="KAK5785345.1"/>
    <property type="molecule type" value="Genomic_DNA"/>
</dbReference>
<accession>A0ABR0N446</accession>
<protein>
    <recommendedName>
        <fullName evidence="1">RNase H type-1 domain-containing protein</fullName>
    </recommendedName>
</protein>
<dbReference type="CDD" id="cd06222">
    <property type="entry name" value="RNase_H_like"/>
    <property type="match status" value="1"/>
</dbReference>
<evidence type="ECO:0000259" key="1">
    <source>
        <dbReference type="Pfam" id="PF13456"/>
    </source>
</evidence>
<feature type="domain" description="RNase H type-1" evidence="1">
    <location>
        <begin position="2"/>
        <end position="106"/>
    </location>
</feature>
<dbReference type="Pfam" id="PF13456">
    <property type="entry name" value="RVT_3"/>
    <property type="match status" value="1"/>
</dbReference>
<dbReference type="InterPro" id="IPR036397">
    <property type="entry name" value="RNaseH_sf"/>
</dbReference>
<dbReference type="InterPro" id="IPR002156">
    <property type="entry name" value="RNaseH_domain"/>
</dbReference>
<reference evidence="2 3" key="1">
    <citation type="submission" date="2023-03" db="EMBL/GenBank/DDBJ databases">
        <title>WGS of Gossypium arboreum.</title>
        <authorList>
            <person name="Yu D."/>
        </authorList>
    </citation>
    <scope>NUCLEOTIDE SEQUENCE [LARGE SCALE GENOMIC DNA]</scope>
    <source>
        <tissue evidence="2">Leaf</tissue>
    </source>
</reference>
<keyword evidence="3" id="KW-1185">Reference proteome</keyword>
<proteinExistence type="predicted"/>
<evidence type="ECO:0000313" key="2">
    <source>
        <dbReference type="EMBL" id="KAK5785345.1"/>
    </source>
</evidence>
<dbReference type="PANTHER" id="PTHR47723:SF19">
    <property type="entry name" value="POLYNUCLEOTIDYL TRANSFERASE, RIBONUCLEASE H-LIKE SUPERFAMILY PROTEIN"/>
    <property type="match status" value="1"/>
</dbReference>
<organism evidence="2 3">
    <name type="scientific">Gossypium arboreum</name>
    <name type="common">Tree cotton</name>
    <name type="synonym">Gossypium nanking</name>
    <dbReference type="NCBI Taxonomy" id="29729"/>
    <lineage>
        <taxon>Eukaryota</taxon>
        <taxon>Viridiplantae</taxon>
        <taxon>Streptophyta</taxon>
        <taxon>Embryophyta</taxon>
        <taxon>Tracheophyta</taxon>
        <taxon>Spermatophyta</taxon>
        <taxon>Magnoliopsida</taxon>
        <taxon>eudicotyledons</taxon>
        <taxon>Gunneridae</taxon>
        <taxon>Pentapetalae</taxon>
        <taxon>rosids</taxon>
        <taxon>malvids</taxon>
        <taxon>Malvales</taxon>
        <taxon>Malvaceae</taxon>
        <taxon>Malvoideae</taxon>
        <taxon>Gossypium</taxon>
    </lineage>
</organism>
<dbReference type="Proteomes" id="UP001358586">
    <property type="component" value="Chromosome 11"/>
</dbReference>
<name>A0ABR0N446_GOSAR</name>
<dbReference type="Gene3D" id="3.30.420.10">
    <property type="entry name" value="Ribonuclease H-like superfamily/Ribonuclease H"/>
    <property type="match status" value="1"/>
</dbReference>
<dbReference type="InterPro" id="IPR044730">
    <property type="entry name" value="RNase_H-like_dom_plant"/>
</dbReference>
<dbReference type="InterPro" id="IPR012337">
    <property type="entry name" value="RNaseH-like_sf"/>
</dbReference>
<dbReference type="PANTHER" id="PTHR47723">
    <property type="entry name" value="OS05G0353850 PROTEIN"/>
    <property type="match status" value="1"/>
</dbReference>
<dbReference type="SUPFAM" id="SSF53098">
    <property type="entry name" value="Ribonuclease H-like"/>
    <property type="match status" value="1"/>
</dbReference>
<sequence length="133" mass="15099">MIGGVLRDKYGNWIIEYNQLIGTCSDSDAELWDIFKGVTIVIGKGFDRVFIISYSQDMIQAIQKTVTRMSNFALVRSIILLLAKMNFWSIQHVSRDHNNEADSLDKMLISNNGRIQFFCNASLALDVSLSNFL</sequence>
<gene>
    <name evidence="2" type="ORF">PVK06_039919</name>
</gene>
<dbReference type="InterPro" id="IPR053151">
    <property type="entry name" value="RNase_H-like"/>
</dbReference>
<evidence type="ECO:0000313" key="3">
    <source>
        <dbReference type="Proteomes" id="UP001358586"/>
    </source>
</evidence>